<dbReference type="PANTHER" id="PTHR30404">
    <property type="entry name" value="N-ACETYLMURAMOYL-L-ALANINE AMIDASE"/>
    <property type="match status" value="1"/>
</dbReference>
<keyword evidence="1" id="KW-0378">Hydrolase</keyword>
<dbReference type="GO" id="GO:0030288">
    <property type="term" value="C:outer membrane-bounded periplasmic space"/>
    <property type="evidence" value="ECO:0007669"/>
    <property type="project" value="TreeGrafter"/>
</dbReference>
<evidence type="ECO:0000313" key="4">
    <source>
        <dbReference type="Proteomes" id="UP000252254"/>
    </source>
</evidence>
<evidence type="ECO:0000256" key="1">
    <source>
        <dbReference type="ARBA" id="ARBA00022801"/>
    </source>
</evidence>
<reference evidence="3 4" key="1">
    <citation type="submission" date="2018-06" db="EMBL/GenBank/DDBJ databases">
        <title>Genomic Encyclopedia of Type Strains, Phase IV (KMG-IV): sequencing the most valuable type-strain genomes for metagenomic binning, comparative biology and taxonomic classification.</title>
        <authorList>
            <person name="Goeker M."/>
        </authorList>
    </citation>
    <scope>NUCLEOTIDE SEQUENCE [LARGE SCALE GENOMIC DNA]</scope>
    <source>
        <strain evidence="3 4">DSM 15140</strain>
    </source>
</reference>
<dbReference type="STRING" id="200904.GCA_900168775_01400"/>
<evidence type="ECO:0000313" key="3">
    <source>
        <dbReference type="EMBL" id="RBO94535.1"/>
    </source>
</evidence>
<dbReference type="Proteomes" id="UP000252254">
    <property type="component" value="Unassembled WGS sequence"/>
</dbReference>
<dbReference type="GO" id="GO:0008745">
    <property type="term" value="F:N-acetylmuramoyl-L-alanine amidase activity"/>
    <property type="evidence" value="ECO:0007669"/>
    <property type="project" value="InterPro"/>
</dbReference>
<dbReference type="InterPro" id="IPR050695">
    <property type="entry name" value="N-acetylmuramoyl_amidase_3"/>
</dbReference>
<organism evidence="3 4">
    <name type="scientific">Paraliobacillus ryukyuensis</name>
    <dbReference type="NCBI Taxonomy" id="200904"/>
    <lineage>
        <taxon>Bacteria</taxon>
        <taxon>Bacillati</taxon>
        <taxon>Bacillota</taxon>
        <taxon>Bacilli</taxon>
        <taxon>Bacillales</taxon>
        <taxon>Bacillaceae</taxon>
        <taxon>Paraliobacillus</taxon>
    </lineage>
</organism>
<comment type="caution">
    <text evidence="3">The sequence shown here is derived from an EMBL/GenBank/DDBJ whole genome shotgun (WGS) entry which is preliminary data.</text>
</comment>
<dbReference type="InterPro" id="IPR002508">
    <property type="entry name" value="MurNAc-LAA_cat"/>
</dbReference>
<dbReference type="Pfam" id="PF01520">
    <property type="entry name" value="Amidase_3"/>
    <property type="match status" value="1"/>
</dbReference>
<keyword evidence="4" id="KW-1185">Reference proteome</keyword>
<name>A0A366DXC9_9BACI</name>
<dbReference type="PANTHER" id="PTHR30404:SF0">
    <property type="entry name" value="N-ACETYLMURAMOYL-L-ALANINE AMIDASE AMIC"/>
    <property type="match status" value="1"/>
</dbReference>
<dbReference type="OrthoDB" id="9763643at2"/>
<dbReference type="SUPFAM" id="SSF53187">
    <property type="entry name" value="Zn-dependent exopeptidases"/>
    <property type="match status" value="1"/>
</dbReference>
<evidence type="ECO:0000259" key="2">
    <source>
        <dbReference type="SMART" id="SM00646"/>
    </source>
</evidence>
<dbReference type="SMART" id="SM00646">
    <property type="entry name" value="Ami_3"/>
    <property type="match status" value="1"/>
</dbReference>
<proteinExistence type="predicted"/>
<dbReference type="RefSeq" id="WP_113869722.1">
    <property type="nucleotide sequence ID" value="NZ_BAABQN010000009.1"/>
</dbReference>
<feature type="domain" description="MurNAc-LAA" evidence="2">
    <location>
        <begin position="61"/>
        <end position="173"/>
    </location>
</feature>
<protein>
    <submittedName>
        <fullName evidence="3">N-acetylmuramoyl-L-alanine amidase</fullName>
    </submittedName>
</protein>
<sequence length="270" mass="31258">MFIIDPGHGGKDVGGGTNHLWKEKDFVLELSLYQYRRLKDLAIPVKMTRYYDCYLSTEERSERVRKSGARFCISNHINSGGGEGAEFIHSIYSNGKNAKVLSNRLKHSGQEIRRIFTKTLPSNSKKDYYFMHRETGKVETIIVEYGFADTKGDVERLKENWKLYAEAIVEGICEIANIKYSKSENSKIREMKDKQHQYIGKRVESIVDNLRYYYQPSWSDRWLVNTIDKGIGFPEIVGKVQVGKGEQYKVKNSQGETYYITASEKYVRIV</sequence>
<dbReference type="Gene3D" id="3.40.630.40">
    <property type="entry name" value="Zn-dependent exopeptidases"/>
    <property type="match status" value="1"/>
</dbReference>
<dbReference type="CDD" id="cd02696">
    <property type="entry name" value="MurNAc-LAA"/>
    <property type="match status" value="1"/>
</dbReference>
<accession>A0A366DXC9</accession>
<dbReference type="AlphaFoldDB" id="A0A366DXC9"/>
<dbReference type="GO" id="GO:0009253">
    <property type="term" value="P:peptidoglycan catabolic process"/>
    <property type="evidence" value="ECO:0007669"/>
    <property type="project" value="InterPro"/>
</dbReference>
<dbReference type="EMBL" id="QNRI01000010">
    <property type="protein sequence ID" value="RBO94535.1"/>
    <property type="molecule type" value="Genomic_DNA"/>
</dbReference>
<gene>
    <name evidence="3" type="ORF">DES48_11020</name>
</gene>